<organism evidence="1">
    <name type="scientific">marine metagenome</name>
    <dbReference type="NCBI Taxonomy" id="408172"/>
    <lineage>
        <taxon>unclassified sequences</taxon>
        <taxon>metagenomes</taxon>
        <taxon>ecological metagenomes</taxon>
    </lineage>
</organism>
<dbReference type="AlphaFoldDB" id="A0A382PP35"/>
<dbReference type="PROSITE" id="PS51257">
    <property type="entry name" value="PROKAR_LIPOPROTEIN"/>
    <property type="match status" value="1"/>
</dbReference>
<gene>
    <name evidence="1" type="ORF">METZ01_LOCUS328017</name>
</gene>
<proteinExistence type="predicted"/>
<evidence type="ECO:0000313" key="1">
    <source>
        <dbReference type="EMBL" id="SVC75163.1"/>
    </source>
</evidence>
<name>A0A382PP35_9ZZZZ</name>
<dbReference type="EMBL" id="UINC01108797">
    <property type="protein sequence ID" value="SVC75163.1"/>
    <property type="molecule type" value="Genomic_DNA"/>
</dbReference>
<protein>
    <submittedName>
        <fullName evidence="1">Uncharacterized protein</fullName>
    </submittedName>
</protein>
<sequence>MMKTNLISVLILLLVYSCARNEDTLDKY</sequence>
<feature type="non-terminal residue" evidence="1">
    <location>
        <position position="28"/>
    </location>
</feature>
<reference evidence="1" key="1">
    <citation type="submission" date="2018-05" db="EMBL/GenBank/DDBJ databases">
        <authorList>
            <person name="Lanie J.A."/>
            <person name="Ng W.-L."/>
            <person name="Kazmierczak K.M."/>
            <person name="Andrzejewski T.M."/>
            <person name="Davidsen T.M."/>
            <person name="Wayne K.J."/>
            <person name="Tettelin H."/>
            <person name="Glass J.I."/>
            <person name="Rusch D."/>
            <person name="Podicherti R."/>
            <person name="Tsui H.-C.T."/>
            <person name="Winkler M.E."/>
        </authorList>
    </citation>
    <scope>NUCLEOTIDE SEQUENCE</scope>
</reference>
<accession>A0A382PP35</accession>